<reference evidence="10" key="1">
    <citation type="journal article" date="2019" name="Int. J. Syst. Evol. Microbiol.">
        <title>The Global Catalogue of Microorganisms (GCM) 10K type strain sequencing project: providing services to taxonomists for standard genome sequencing and annotation.</title>
        <authorList>
            <consortium name="The Broad Institute Genomics Platform"/>
            <consortium name="The Broad Institute Genome Sequencing Center for Infectious Disease"/>
            <person name="Wu L."/>
            <person name="Ma J."/>
        </authorList>
    </citation>
    <scope>NUCLEOTIDE SEQUENCE [LARGE SCALE GENOMIC DNA]</scope>
    <source>
        <strain evidence="10">KCTC 52165</strain>
    </source>
</reference>
<evidence type="ECO:0000256" key="2">
    <source>
        <dbReference type="ARBA" id="ARBA00009477"/>
    </source>
</evidence>
<comment type="caution">
    <text evidence="9">The sequence shown here is derived from an EMBL/GenBank/DDBJ whole genome shotgun (WGS) entry which is preliminary data.</text>
</comment>
<comment type="subcellular location">
    <subcellularLocation>
        <location evidence="1">Cell envelope</location>
    </subcellularLocation>
</comment>
<evidence type="ECO:0000256" key="3">
    <source>
        <dbReference type="ARBA" id="ARBA00022448"/>
    </source>
</evidence>
<feature type="coiled-coil region" evidence="4">
    <location>
        <begin position="109"/>
        <end position="174"/>
    </location>
</feature>
<comment type="similarity">
    <text evidence="2">Belongs to the membrane fusion protein (MFP) (TC 8.A.1) family.</text>
</comment>
<dbReference type="InterPro" id="IPR058627">
    <property type="entry name" value="MdtA-like_C"/>
</dbReference>
<sequence length="385" mass="40514">MLSFKTFEDFARPFATLGLVGLLAFSVSACTEAKTEPVAAVRPVKVVEIASADATRSLQYSGTVKARTEMNQGFRVAGKIVEREVNIGDRVKPGDVLARIDATDYALAVKTAEANLAATQKQMDTAELARNRAQELFGKKFASQAQLDEAQLGYQQAVAARDAATSSLQQAKNQVAYTELKADRKGIVTTIGADTGQVVGIGTPVVTVAVDGEKEIQIAVPETEISHFKPGQGVDVGFWTDDKLSLPGKVREVAGSADPQSRTFSVRVSLADDTRILLGMTATVEAKVAAKQNLASVPLEALAKKDGGTIVWVADRATSSVHARPVTVADFAPGGVHIAKGLQAGDLVVAAGTQFMSENLNVKLPDAATEQADALHAAEVTSALR</sequence>
<evidence type="ECO:0000313" key="10">
    <source>
        <dbReference type="Proteomes" id="UP001595583"/>
    </source>
</evidence>
<dbReference type="Pfam" id="PF25954">
    <property type="entry name" value="Beta-barrel_RND_2"/>
    <property type="match status" value="1"/>
</dbReference>
<keyword evidence="10" id="KW-1185">Reference proteome</keyword>
<dbReference type="SUPFAM" id="SSF111369">
    <property type="entry name" value="HlyD-like secretion proteins"/>
    <property type="match status" value="1"/>
</dbReference>
<keyword evidence="3" id="KW-0813">Transport</keyword>
<dbReference type="InterPro" id="IPR058625">
    <property type="entry name" value="MdtA-like_BSH"/>
</dbReference>
<dbReference type="Proteomes" id="UP001595583">
    <property type="component" value="Unassembled WGS sequence"/>
</dbReference>
<dbReference type="Pfam" id="PF25876">
    <property type="entry name" value="HH_MFP_RND"/>
    <property type="match status" value="1"/>
</dbReference>
<feature type="domain" description="Multidrug resistance protein MdtA-like C-terminal permuted SH3" evidence="8">
    <location>
        <begin position="297"/>
        <end position="354"/>
    </location>
</feature>
<evidence type="ECO:0000259" key="5">
    <source>
        <dbReference type="Pfam" id="PF25876"/>
    </source>
</evidence>
<dbReference type="RefSeq" id="WP_378223279.1">
    <property type="nucleotide sequence ID" value="NZ_JBHRTK010000020.1"/>
</dbReference>
<dbReference type="Gene3D" id="2.40.420.20">
    <property type="match status" value="1"/>
</dbReference>
<dbReference type="InterPro" id="IPR006143">
    <property type="entry name" value="RND_pump_MFP"/>
</dbReference>
<keyword evidence="4" id="KW-0175">Coiled coil</keyword>
<dbReference type="InterPro" id="IPR058624">
    <property type="entry name" value="MdtA-like_HH"/>
</dbReference>
<dbReference type="EMBL" id="JBHRTK010000020">
    <property type="protein sequence ID" value="MFC3208250.1"/>
    <property type="molecule type" value="Genomic_DNA"/>
</dbReference>
<dbReference type="PANTHER" id="PTHR30469">
    <property type="entry name" value="MULTIDRUG RESISTANCE PROTEIN MDTA"/>
    <property type="match status" value="1"/>
</dbReference>
<feature type="domain" description="CusB-like beta-barrel" evidence="7">
    <location>
        <begin position="216"/>
        <end position="286"/>
    </location>
</feature>
<protein>
    <submittedName>
        <fullName evidence="9">Efflux RND transporter periplasmic adaptor subunit</fullName>
    </submittedName>
</protein>
<evidence type="ECO:0000256" key="1">
    <source>
        <dbReference type="ARBA" id="ARBA00004196"/>
    </source>
</evidence>
<organism evidence="9 10">
    <name type="scientific">Aquamicrobium soli</name>
    <dbReference type="NCBI Taxonomy" id="1811518"/>
    <lineage>
        <taxon>Bacteria</taxon>
        <taxon>Pseudomonadati</taxon>
        <taxon>Pseudomonadota</taxon>
        <taxon>Alphaproteobacteria</taxon>
        <taxon>Hyphomicrobiales</taxon>
        <taxon>Phyllobacteriaceae</taxon>
        <taxon>Aquamicrobium</taxon>
    </lineage>
</organism>
<evidence type="ECO:0000259" key="7">
    <source>
        <dbReference type="Pfam" id="PF25954"/>
    </source>
</evidence>
<evidence type="ECO:0000259" key="8">
    <source>
        <dbReference type="Pfam" id="PF25967"/>
    </source>
</evidence>
<dbReference type="Gene3D" id="2.40.30.170">
    <property type="match status" value="1"/>
</dbReference>
<proteinExistence type="inferred from homology"/>
<dbReference type="PANTHER" id="PTHR30469:SF15">
    <property type="entry name" value="HLYD FAMILY OF SECRETION PROTEINS"/>
    <property type="match status" value="1"/>
</dbReference>
<dbReference type="InterPro" id="IPR058792">
    <property type="entry name" value="Beta-barrel_RND_2"/>
</dbReference>
<evidence type="ECO:0000256" key="4">
    <source>
        <dbReference type="SAM" id="Coils"/>
    </source>
</evidence>
<dbReference type="Gene3D" id="1.10.287.470">
    <property type="entry name" value="Helix hairpin bin"/>
    <property type="match status" value="1"/>
</dbReference>
<evidence type="ECO:0000259" key="6">
    <source>
        <dbReference type="Pfam" id="PF25917"/>
    </source>
</evidence>
<evidence type="ECO:0000313" key="9">
    <source>
        <dbReference type="EMBL" id="MFC3208250.1"/>
    </source>
</evidence>
<dbReference type="Pfam" id="PF25967">
    <property type="entry name" value="RND-MFP_C"/>
    <property type="match status" value="1"/>
</dbReference>
<gene>
    <name evidence="9" type="ORF">ACFOHJ_18665</name>
</gene>
<accession>A0ABV7KDL0</accession>
<dbReference type="PROSITE" id="PS51257">
    <property type="entry name" value="PROKAR_LIPOPROTEIN"/>
    <property type="match status" value="1"/>
</dbReference>
<dbReference type="Pfam" id="PF25917">
    <property type="entry name" value="BSH_RND"/>
    <property type="match status" value="1"/>
</dbReference>
<dbReference type="NCBIfam" id="TIGR01730">
    <property type="entry name" value="RND_mfp"/>
    <property type="match status" value="1"/>
</dbReference>
<feature type="domain" description="Multidrug resistance protein MdtA-like alpha-helical hairpin" evidence="5">
    <location>
        <begin position="110"/>
        <end position="178"/>
    </location>
</feature>
<dbReference type="Gene3D" id="2.40.50.100">
    <property type="match status" value="1"/>
</dbReference>
<feature type="domain" description="Multidrug resistance protein MdtA-like barrel-sandwich hybrid" evidence="6">
    <location>
        <begin position="75"/>
        <end position="206"/>
    </location>
</feature>
<name>A0ABV7KDL0_9HYPH</name>